<accession>A0A1Q9EF02</accession>
<sequence>MWARGWPQSYRHYASGYISHKSRLDAIVQQHVVAFRARQAGVSYCKSFFDVANAFNSPSHDILGRRMRMVVHRRDFELMRQRYACTAVCIDASDGLLCISPQTGALQGDCCASSMFLEVYHPCLDDWLDGIRQKLPDTGVQVVDPINDVEVDVSVSSYADDVAKLSVFARPSEMPTVVGVLNGELDRALATATMAQNKALVLTMSQFRRLDAFIQKYGRKLMPWMNWIVDVIGLQVYRTTFLESLLNIAMSFCWWIHLSCAASSAPMKYPRRGGACPHWTSPMNLRLLMMACCTNVNVAWMMVLCVERLFPASSSLFSTCVGHVAEHMENSHSTFGLPSQTNVRGVVMYLQTFAPHGNMYAHLCNERDAPVVVVSPYWSQYYLLITCVLSVILQRFHWISYMIMWLLILVALTWSQSDVPCSLLLTQTFQGPACFASVVVMDGWDLTKRAGEGKPHASQKRQAIGTEALLAKAVLLVSKLTLKAELEVHELQAATFRTLTITEMSAFVTEARATMKAYTAASKQARDNGQPAPLGEPHVHVWSCFLKAALDVQGMSEEHVQRINEHRAQSADPHALAQLIFVCKIKKAYDRGIVKVHLAGHQQIDSVIDAVVAAMVLSGARERRGQAPQSGVARELQSLVDELQEITK</sequence>
<dbReference type="Proteomes" id="UP000186817">
    <property type="component" value="Unassembled WGS sequence"/>
</dbReference>
<evidence type="ECO:0000313" key="2">
    <source>
        <dbReference type="Proteomes" id="UP000186817"/>
    </source>
</evidence>
<name>A0A1Q9EF02_SYMMI</name>
<dbReference type="OrthoDB" id="430491at2759"/>
<evidence type="ECO:0008006" key="3">
    <source>
        <dbReference type="Google" id="ProtNLM"/>
    </source>
</evidence>
<comment type="caution">
    <text evidence="1">The sequence shown here is derived from an EMBL/GenBank/DDBJ whole genome shotgun (WGS) entry which is preliminary data.</text>
</comment>
<protein>
    <recommendedName>
        <fullName evidence="3">Reverse transcriptase domain-containing protein</fullName>
    </recommendedName>
</protein>
<dbReference type="EMBL" id="LSRX01000170">
    <property type="protein sequence ID" value="OLQ06024.1"/>
    <property type="molecule type" value="Genomic_DNA"/>
</dbReference>
<keyword evidence="2" id="KW-1185">Reference proteome</keyword>
<proteinExistence type="predicted"/>
<dbReference type="AlphaFoldDB" id="A0A1Q9EF02"/>
<reference evidence="1 2" key="1">
    <citation type="submission" date="2016-02" db="EMBL/GenBank/DDBJ databases">
        <title>Genome analysis of coral dinoflagellate symbionts highlights evolutionary adaptations to a symbiotic lifestyle.</title>
        <authorList>
            <person name="Aranda M."/>
            <person name="Li Y."/>
            <person name="Liew Y.J."/>
            <person name="Baumgarten S."/>
            <person name="Simakov O."/>
            <person name="Wilson M."/>
            <person name="Piel J."/>
            <person name="Ashoor H."/>
            <person name="Bougouffa S."/>
            <person name="Bajic V.B."/>
            <person name="Ryu T."/>
            <person name="Ravasi T."/>
            <person name="Bayer T."/>
            <person name="Micklem G."/>
            <person name="Kim H."/>
            <person name="Bhak J."/>
            <person name="Lajeunesse T.C."/>
            <person name="Voolstra C.R."/>
        </authorList>
    </citation>
    <scope>NUCLEOTIDE SEQUENCE [LARGE SCALE GENOMIC DNA]</scope>
    <source>
        <strain evidence="1 2">CCMP2467</strain>
    </source>
</reference>
<organism evidence="1 2">
    <name type="scientific">Symbiodinium microadriaticum</name>
    <name type="common">Dinoflagellate</name>
    <name type="synonym">Zooxanthella microadriatica</name>
    <dbReference type="NCBI Taxonomy" id="2951"/>
    <lineage>
        <taxon>Eukaryota</taxon>
        <taxon>Sar</taxon>
        <taxon>Alveolata</taxon>
        <taxon>Dinophyceae</taxon>
        <taxon>Suessiales</taxon>
        <taxon>Symbiodiniaceae</taxon>
        <taxon>Symbiodinium</taxon>
    </lineage>
</organism>
<gene>
    <name evidence="1" type="ORF">AK812_SmicGene10730</name>
</gene>
<evidence type="ECO:0000313" key="1">
    <source>
        <dbReference type="EMBL" id="OLQ06024.1"/>
    </source>
</evidence>